<dbReference type="PANTHER" id="PTHR43765">
    <property type="entry name" value="2-DEHYDROPANTOATE 2-REDUCTASE-RELATED"/>
    <property type="match status" value="1"/>
</dbReference>
<proteinExistence type="inferred from homology"/>
<dbReference type="PANTHER" id="PTHR43765:SF2">
    <property type="entry name" value="2-DEHYDROPANTOATE 2-REDUCTASE"/>
    <property type="match status" value="1"/>
</dbReference>
<gene>
    <name evidence="8" type="ORF">METZ01_LOCUS76102</name>
</gene>
<dbReference type="InterPro" id="IPR013328">
    <property type="entry name" value="6PGD_dom2"/>
</dbReference>
<evidence type="ECO:0000313" key="8">
    <source>
        <dbReference type="EMBL" id="SVA23248.1"/>
    </source>
</evidence>
<organism evidence="8">
    <name type="scientific">marine metagenome</name>
    <dbReference type="NCBI Taxonomy" id="408172"/>
    <lineage>
        <taxon>unclassified sequences</taxon>
        <taxon>metagenomes</taxon>
        <taxon>ecological metagenomes</taxon>
    </lineage>
</organism>
<feature type="domain" description="Ketopantoate reductase C-terminal" evidence="7">
    <location>
        <begin position="187"/>
        <end position="327"/>
    </location>
</feature>
<dbReference type="AlphaFoldDB" id="A0A381U6R1"/>
<dbReference type="InterPro" id="IPR008927">
    <property type="entry name" value="6-PGluconate_DH-like_C_sf"/>
</dbReference>
<comment type="similarity">
    <text evidence="1">Belongs to the ketopantoate reductase family.</text>
</comment>
<dbReference type="InterPro" id="IPR003710">
    <property type="entry name" value="ApbA"/>
</dbReference>
<dbReference type="GO" id="GO:0005737">
    <property type="term" value="C:cytoplasm"/>
    <property type="evidence" value="ECO:0007669"/>
    <property type="project" value="TreeGrafter"/>
</dbReference>
<dbReference type="Pfam" id="PF08546">
    <property type="entry name" value="ApbA_C"/>
    <property type="match status" value="1"/>
</dbReference>
<evidence type="ECO:0000259" key="6">
    <source>
        <dbReference type="Pfam" id="PF02558"/>
    </source>
</evidence>
<feature type="domain" description="Ketopantoate reductase N-terminal" evidence="6">
    <location>
        <begin position="4"/>
        <end position="145"/>
    </location>
</feature>
<evidence type="ECO:0000259" key="7">
    <source>
        <dbReference type="Pfam" id="PF08546"/>
    </source>
</evidence>
<dbReference type="GO" id="GO:0015940">
    <property type="term" value="P:pantothenate biosynthetic process"/>
    <property type="evidence" value="ECO:0007669"/>
    <property type="project" value="InterPro"/>
</dbReference>
<evidence type="ECO:0000256" key="3">
    <source>
        <dbReference type="ARBA" id="ARBA00022857"/>
    </source>
</evidence>
<dbReference type="NCBIfam" id="TIGR00745">
    <property type="entry name" value="apbA_panE"/>
    <property type="match status" value="1"/>
</dbReference>
<evidence type="ECO:0000256" key="2">
    <source>
        <dbReference type="ARBA" id="ARBA00013014"/>
    </source>
</evidence>
<evidence type="ECO:0000256" key="1">
    <source>
        <dbReference type="ARBA" id="ARBA00007870"/>
    </source>
</evidence>
<keyword evidence="3" id="KW-0521">NADP</keyword>
<dbReference type="Pfam" id="PF02558">
    <property type="entry name" value="ApbA"/>
    <property type="match status" value="1"/>
</dbReference>
<dbReference type="InterPro" id="IPR013752">
    <property type="entry name" value="KPA_reductase"/>
</dbReference>
<dbReference type="InterPro" id="IPR013332">
    <property type="entry name" value="KPR_N"/>
</dbReference>
<evidence type="ECO:0000256" key="4">
    <source>
        <dbReference type="ARBA" id="ARBA00023002"/>
    </source>
</evidence>
<dbReference type="SUPFAM" id="SSF51735">
    <property type="entry name" value="NAD(P)-binding Rossmann-fold domains"/>
    <property type="match status" value="1"/>
</dbReference>
<sequence>MNKIAIMGAGAVGSYLGAFLTRAGEDITLIEMWDKNVAAIKTDGITVTGSQGPFTQSAKALHLHEVQHENRLFDIVLLAVKSYDTLWATEFIKAHLAPAGFVVSCQNGINDYAVASIVGQHRTLGCVMSVIEVGLLDSGHVTRGGSPGRNRGHYVFRVGELCGPISPRVTRIVELLEHVDAARGTSNLLGERWAKLAANCMSNPTGAMSGLGSNGQANSADARRLRIHTINEVVTIAKSHNIAIAPVMGTSPDTWLNVADVNVYQKLDAKFSIVGPVDWHASMGQDISKGRKTENDFFSLYVSRKGSEMGIDTPISDATWEVMRKIEQKRLLPNLMHITSVLKKSGILRENN</sequence>
<dbReference type="GO" id="GO:0008677">
    <property type="term" value="F:2-dehydropantoate 2-reductase activity"/>
    <property type="evidence" value="ECO:0007669"/>
    <property type="project" value="UniProtKB-EC"/>
</dbReference>
<dbReference type="Gene3D" id="1.10.1040.10">
    <property type="entry name" value="N-(1-d-carboxylethyl)-l-norvaline Dehydrogenase, domain 2"/>
    <property type="match status" value="1"/>
</dbReference>
<keyword evidence="4" id="KW-0560">Oxidoreductase</keyword>
<accession>A0A381U6R1</accession>
<dbReference type="InterPro" id="IPR036291">
    <property type="entry name" value="NAD(P)-bd_dom_sf"/>
</dbReference>
<dbReference type="Gene3D" id="3.40.50.720">
    <property type="entry name" value="NAD(P)-binding Rossmann-like Domain"/>
    <property type="match status" value="1"/>
</dbReference>
<protein>
    <recommendedName>
        <fullName evidence="2">2-dehydropantoate 2-reductase</fullName>
        <ecNumber evidence="2">1.1.1.169</ecNumber>
    </recommendedName>
    <alternativeName>
        <fullName evidence="5">Ketopantoate reductase</fullName>
    </alternativeName>
</protein>
<evidence type="ECO:0000256" key="5">
    <source>
        <dbReference type="ARBA" id="ARBA00032024"/>
    </source>
</evidence>
<dbReference type="SUPFAM" id="SSF48179">
    <property type="entry name" value="6-phosphogluconate dehydrogenase C-terminal domain-like"/>
    <property type="match status" value="1"/>
</dbReference>
<dbReference type="InterPro" id="IPR050838">
    <property type="entry name" value="Ketopantoate_reductase"/>
</dbReference>
<dbReference type="GO" id="GO:0050661">
    <property type="term" value="F:NADP binding"/>
    <property type="evidence" value="ECO:0007669"/>
    <property type="project" value="TreeGrafter"/>
</dbReference>
<dbReference type="EC" id="1.1.1.169" evidence="2"/>
<name>A0A381U6R1_9ZZZZ</name>
<reference evidence="8" key="1">
    <citation type="submission" date="2018-05" db="EMBL/GenBank/DDBJ databases">
        <authorList>
            <person name="Lanie J.A."/>
            <person name="Ng W.-L."/>
            <person name="Kazmierczak K.M."/>
            <person name="Andrzejewski T.M."/>
            <person name="Davidsen T.M."/>
            <person name="Wayne K.J."/>
            <person name="Tettelin H."/>
            <person name="Glass J.I."/>
            <person name="Rusch D."/>
            <person name="Podicherti R."/>
            <person name="Tsui H.-C.T."/>
            <person name="Winkler M.E."/>
        </authorList>
    </citation>
    <scope>NUCLEOTIDE SEQUENCE</scope>
</reference>
<dbReference type="EMBL" id="UINC01005738">
    <property type="protein sequence ID" value="SVA23248.1"/>
    <property type="molecule type" value="Genomic_DNA"/>
</dbReference>